<evidence type="ECO:0000313" key="2">
    <source>
        <dbReference type="Proteomes" id="UP000828048"/>
    </source>
</evidence>
<gene>
    <name evidence="1" type="ORF">Vadar_003122</name>
</gene>
<proteinExistence type="predicted"/>
<protein>
    <submittedName>
        <fullName evidence="1">Uncharacterized protein</fullName>
    </submittedName>
</protein>
<comment type="caution">
    <text evidence="1">The sequence shown here is derived from an EMBL/GenBank/DDBJ whole genome shotgun (WGS) entry which is preliminary data.</text>
</comment>
<dbReference type="EMBL" id="CM037154">
    <property type="protein sequence ID" value="KAH7859603.1"/>
    <property type="molecule type" value="Genomic_DNA"/>
</dbReference>
<dbReference type="Proteomes" id="UP000828048">
    <property type="component" value="Chromosome 4"/>
</dbReference>
<evidence type="ECO:0000313" key="1">
    <source>
        <dbReference type="EMBL" id="KAH7859603.1"/>
    </source>
</evidence>
<reference evidence="1 2" key="1">
    <citation type="journal article" date="2021" name="Hortic Res">
        <title>High-quality reference genome and annotation aids understanding of berry development for evergreen blueberry (Vaccinium darrowii).</title>
        <authorList>
            <person name="Yu J."/>
            <person name="Hulse-Kemp A.M."/>
            <person name="Babiker E."/>
            <person name="Staton M."/>
        </authorList>
    </citation>
    <scope>NUCLEOTIDE SEQUENCE [LARGE SCALE GENOMIC DNA]</scope>
    <source>
        <strain evidence="2">cv. NJ 8807/NJ 8810</strain>
        <tissue evidence="1">Young leaf</tissue>
    </source>
</reference>
<organism evidence="1 2">
    <name type="scientific">Vaccinium darrowii</name>
    <dbReference type="NCBI Taxonomy" id="229202"/>
    <lineage>
        <taxon>Eukaryota</taxon>
        <taxon>Viridiplantae</taxon>
        <taxon>Streptophyta</taxon>
        <taxon>Embryophyta</taxon>
        <taxon>Tracheophyta</taxon>
        <taxon>Spermatophyta</taxon>
        <taxon>Magnoliopsida</taxon>
        <taxon>eudicotyledons</taxon>
        <taxon>Gunneridae</taxon>
        <taxon>Pentapetalae</taxon>
        <taxon>asterids</taxon>
        <taxon>Ericales</taxon>
        <taxon>Ericaceae</taxon>
        <taxon>Vaccinioideae</taxon>
        <taxon>Vaccinieae</taxon>
        <taxon>Vaccinium</taxon>
    </lineage>
</organism>
<name>A0ACB7Z161_9ERIC</name>
<sequence length="207" mass="23491">MENQLLRKPRVLCLHSFRSSGKIFEEQTQIWPEFVREKMDLVFIDALFPAGGLKELGSEEEFDPHYEWFQSNQDFSEHKNFDECIAFIEDCMTRMGPFDGLMGFSQGVALTSVPKIKFVILISGGKFGGSMFSSPKLAQNAFSSPIQCPSLHLFGEKDIAKSNAIEQLDSFVDPFVIHHPEGHVVPKLDEKGSEIMLKFIEKVQKQL</sequence>
<keyword evidence="2" id="KW-1185">Reference proteome</keyword>
<accession>A0ACB7Z161</accession>